<feature type="domain" description="Integrase catalytic" evidence="1">
    <location>
        <begin position="218"/>
        <end position="386"/>
    </location>
</feature>
<accession>A0A177WTY4</accession>
<dbReference type="GO" id="GO:0005634">
    <property type="term" value="C:nucleus"/>
    <property type="evidence" value="ECO:0007669"/>
    <property type="project" value="UniProtKB-ARBA"/>
</dbReference>
<dbReference type="InterPro" id="IPR012337">
    <property type="entry name" value="RNaseH-like_sf"/>
</dbReference>
<name>A0A177WTY4_BATDL</name>
<dbReference type="GO" id="GO:0015074">
    <property type="term" value="P:DNA integration"/>
    <property type="evidence" value="ECO:0007669"/>
    <property type="project" value="InterPro"/>
</dbReference>
<dbReference type="EMBL" id="DS022308">
    <property type="protein sequence ID" value="OAJ42890.1"/>
    <property type="molecule type" value="Genomic_DNA"/>
</dbReference>
<evidence type="ECO:0000259" key="1">
    <source>
        <dbReference type="PROSITE" id="PS50994"/>
    </source>
</evidence>
<dbReference type="AlphaFoldDB" id="A0A177WTY4"/>
<dbReference type="SUPFAM" id="SSF53098">
    <property type="entry name" value="Ribonuclease H-like"/>
    <property type="match status" value="1"/>
</dbReference>
<gene>
    <name evidence="2" type="ORF">BDEG_26284</name>
</gene>
<dbReference type="Gene3D" id="3.30.420.10">
    <property type="entry name" value="Ribonuclease H-like superfamily/Ribonuclease H"/>
    <property type="match status" value="1"/>
</dbReference>
<sequence>MNFLKHETVKIVGQDTYNKNVRRNNYLGHQDLVEGYEFRFSKTSFKQSLPLHIGFQVYQLAKLRMLQFYYDFIDYYVDRSDFQYCIMDTDSAYFAISGDSLQDVVKPHLLDEFQQQKKYWFGRDDTPANKLYDSRTPGLFKLEYEGDCIISLASKMHYCNEKKFSSKGISKNQNEITKQKTGFTSAEKLYRKLNKEIPLSQIKTFLQQQEVYQLHRQQRKAPVYSPITVYSINDQWQIDLIDLSRYAKWNSGYKYLLCVIDVFSRRTFVVAMKKKSDSTEAMKKVLDIEKSILIQSDNGTEFLNGAFQRLLTSKGVRHITVEVGDHKRQGIIERFNRTLENIIALYQEARRTNTYIDVLEDIVYSYNHTYHRGINGIPQQLYLGNPSTGTMNVKIEKNAIGVGDKVRLLKTRQAFRKGYEPKYSHTIYKVISGNGYSYFIADDDGNILPKAYKYYELQRIESTQRFHTESRQREPRMTNKERRNKRELEELAYIHCIKNWDSYSVDEQEQLRKWYRDYYAKNKQAERKRYRDYYAANTEAEKERAKKYKKTKQSENNV</sequence>
<dbReference type="OrthoDB" id="10389941at2759"/>
<dbReference type="PANTHER" id="PTHR33206:SF1">
    <property type="entry name" value="DNA-DIRECTED DNA POLYMERASE"/>
    <property type="match status" value="1"/>
</dbReference>
<dbReference type="STRING" id="403673.A0A177WTY4"/>
<reference evidence="2 3" key="1">
    <citation type="submission" date="2006-10" db="EMBL/GenBank/DDBJ databases">
        <title>The Genome Sequence of Batrachochytrium dendrobatidis JEL423.</title>
        <authorList>
            <consortium name="The Broad Institute Genome Sequencing Platform"/>
            <person name="Birren B."/>
            <person name="Lander E."/>
            <person name="Galagan J."/>
            <person name="Cuomo C."/>
            <person name="Devon K."/>
            <person name="Jaffe D."/>
            <person name="Butler J."/>
            <person name="Alvarez P."/>
            <person name="Gnerre S."/>
            <person name="Grabherr M."/>
            <person name="Kleber M."/>
            <person name="Mauceli E."/>
            <person name="Brockman W."/>
            <person name="Young S."/>
            <person name="LaButti K."/>
            <person name="Sykes S."/>
            <person name="DeCaprio D."/>
            <person name="Crawford M."/>
            <person name="Koehrsen M."/>
            <person name="Engels R."/>
            <person name="Montgomery P."/>
            <person name="Pearson M."/>
            <person name="Howarth C."/>
            <person name="Larson L."/>
            <person name="White J."/>
            <person name="O'Leary S."/>
            <person name="Kodira C."/>
            <person name="Zeng Q."/>
            <person name="Yandava C."/>
            <person name="Alvarado L."/>
            <person name="Longcore J."/>
            <person name="James T."/>
        </authorList>
    </citation>
    <scope>NUCLEOTIDE SEQUENCE [LARGE SCALE GENOMIC DNA]</scope>
    <source>
        <strain evidence="2 3">JEL423</strain>
    </source>
</reference>
<reference evidence="2 3" key="2">
    <citation type="submission" date="2016-05" db="EMBL/GenBank/DDBJ databases">
        <title>Lineage-specific infection strategies underlie the spectrum of fungal disease in amphibians.</title>
        <authorList>
            <person name="Cuomo C.A."/>
            <person name="Farrer R.A."/>
            <person name="James T."/>
            <person name="Longcore J."/>
            <person name="Birren B."/>
        </authorList>
    </citation>
    <scope>NUCLEOTIDE SEQUENCE [LARGE SCALE GENOMIC DNA]</scope>
    <source>
        <strain evidence="2 3">JEL423</strain>
    </source>
</reference>
<dbReference type="Pfam" id="PF00665">
    <property type="entry name" value="rve"/>
    <property type="match status" value="1"/>
</dbReference>
<dbReference type="Proteomes" id="UP000077115">
    <property type="component" value="Unassembled WGS sequence"/>
</dbReference>
<protein>
    <recommendedName>
        <fullName evidence="1">Integrase catalytic domain-containing protein</fullName>
    </recommendedName>
</protein>
<organism evidence="2 3">
    <name type="scientific">Batrachochytrium dendrobatidis (strain JEL423)</name>
    <dbReference type="NCBI Taxonomy" id="403673"/>
    <lineage>
        <taxon>Eukaryota</taxon>
        <taxon>Fungi</taxon>
        <taxon>Fungi incertae sedis</taxon>
        <taxon>Chytridiomycota</taxon>
        <taxon>Chytridiomycota incertae sedis</taxon>
        <taxon>Chytridiomycetes</taxon>
        <taxon>Rhizophydiales</taxon>
        <taxon>Rhizophydiales incertae sedis</taxon>
        <taxon>Batrachochytrium</taxon>
    </lineage>
</organism>
<dbReference type="GO" id="GO:0003676">
    <property type="term" value="F:nucleic acid binding"/>
    <property type="evidence" value="ECO:0007669"/>
    <property type="project" value="InterPro"/>
</dbReference>
<evidence type="ECO:0000313" key="3">
    <source>
        <dbReference type="Proteomes" id="UP000077115"/>
    </source>
</evidence>
<dbReference type="VEuPathDB" id="FungiDB:BDEG_26284"/>
<dbReference type="InterPro" id="IPR001584">
    <property type="entry name" value="Integrase_cat-core"/>
</dbReference>
<proteinExistence type="predicted"/>
<dbReference type="InterPro" id="IPR036397">
    <property type="entry name" value="RNaseH_sf"/>
</dbReference>
<dbReference type="PROSITE" id="PS50994">
    <property type="entry name" value="INTEGRASE"/>
    <property type="match status" value="1"/>
</dbReference>
<evidence type="ECO:0000313" key="2">
    <source>
        <dbReference type="EMBL" id="OAJ42890.1"/>
    </source>
</evidence>
<dbReference type="PANTHER" id="PTHR33206">
    <property type="entry name" value="PROTEIN CBG10425"/>
    <property type="match status" value="1"/>
</dbReference>